<evidence type="ECO:0000313" key="2">
    <source>
        <dbReference type="Proteomes" id="UP001283361"/>
    </source>
</evidence>
<dbReference type="AlphaFoldDB" id="A0AAE1CV89"/>
<comment type="caution">
    <text evidence="1">The sequence shown here is derived from an EMBL/GenBank/DDBJ whole genome shotgun (WGS) entry which is preliminary data.</text>
</comment>
<sequence>MDGTYFESACPYRLAPGRRVTPVLHCPLLITAGVGRTQRQKMEPASYKSYVRRWNQPRINLVLEDGTSLV</sequence>
<reference evidence="1" key="1">
    <citation type="journal article" date="2023" name="G3 (Bethesda)">
        <title>A reference genome for the long-term kleptoplast-retaining sea slug Elysia crispata morphotype clarki.</title>
        <authorList>
            <person name="Eastman K.E."/>
            <person name="Pendleton A.L."/>
            <person name="Shaikh M.A."/>
            <person name="Suttiyut T."/>
            <person name="Ogas R."/>
            <person name="Tomko P."/>
            <person name="Gavelis G."/>
            <person name="Widhalm J.R."/>
            <person name="Wisecaver J.H."/>
        </authorList>
    </citation>
    <scope>NUCLEOTIDE SEQUENCE</scope>
    <source>
        <strain evidence="1">ECLA1</strain>
    </source>
</reference>
<protein>
    <submittedName>
        <fullName evidence="1">Uncharacterized protein</fullName>
    </submittedName>
</protein>
<gene>
    <name evidence="1" type="ORF">RRG08_016513</name>
</gene>
<dbReference type="Proteomes" id="UP001283361">
    <property type="component" value="Unassembled WGS sequence"/>
</dbReference>
<accession>A0AAE1CV89</accession>
<organism evidence="1 2">
    <name type="scientific">Elysia crispata</name>
    <name type="common">lettuce slug</name>
    <dbReference type="NCBI Taxonomy" id="231223"/>
    <lineage>
        <taxon>Eukaryota</taxon>
        <taxon>Metazoa</taxon>
        <taxon>Spiralia</taxon>
        <taxon>Lophotrochozoa</taxon>
        <taxon>Mollusca</taxon>
        <taxon>Gastropoda</taxon>
        <taxon>Heterobranchia</taxon>
        <taxon>Euthyneura</taxon>
        <taxon>Panpulmonata</taxon>
        <taxon>Sacoglossa</taxon>
        <taxon>Placobranchoidea</taxon>
        <taxon>Plakobranchidae</taxon>
        <taxon>Elysia</taxon>
    </lineage>
</organism>
<dbReference type="EMBL" id="JAWDGP010006665">
    <property type="protein sequence ID" value="KAK3737209.1"/>
    <property type="molecule type" value="Genomic_DNA"/>
</dbReference>
<evidence type="ECO:0000313" key="1">
    <source>
        <dbReference type="EMBL" id="KAK3737209.1"/>
    </source>
</evidence>
<keyword evidence="2" id="KW-1185">Reference proteome</keyword>
<name>A0AAE1CV89_9GAST</name>
<proteinExistence type="predicted"/>